<keyword evidence="1" id="KW-0949">S-adenosyl-L-methionine</keyword>
<comment type="function">
    <text evidence="1">Specifically methylates the adenine in position 2030 of 23S rRNA.</text>
</comment>
<dbReference type="STRING" id="281362.AT959_02740"/>
<dbReference type="PANTHER" id="PTHR37426:SF1">
    <property type="entry name" value="RIBOSOMAL RNA LARGE SUBUNIT METHYLTRANSFERASE J"/>
    <property type="match status" value="1"/>
</dbReference>
<keyword evidence="1" id="KW-0489">Methyltransferase</keyword>
<dbReference type="GO" id="GO:0070475">
    <property type="term" value="P:rRNA base methylation"/>
    <property type="evidence" value="ECO:0007669"/>
    <property type="project" value="UniProtKB-UniRule"/>
</dbReference>
<keyword evidence="1" id="KW-0808">Transferase</keyword>
<dbReference type="HAMAP" id="MF_00934">
    <property type="entry name" value="23SrRNA_methyltr_J"/>
    <property type="match status" value="1"/>
</dbReference>
<protein>
    <recommendedName>
        <fullName evidence="1">Ribosomal RNA large subunit methyltransferase J</fullName>
        <ecNumber evidence="1">2.1.1.266</ecNumber>
    </recommendedName>
    <alternativeName>
        <fullName evidence="1">23S rRNA (adenine(2030)-N6)-methyltransferase</fullName>
    </alternativeName>
    <alternativeName>
        <fullName evidence="1">23S rRNA m6A2030 methyltransferase</fullName>
    </alternativeName>
</protein>
<comment type="caution">
    <text evidence="2">The sequence shown here is derived from an EMBL/GenBank/DDBJ whole genome shotgun (WGS) entry which is preliminary data.</text>
</comment>
<dbReference type="PANTHER" id="PTHR37426">
    <property type="entry name" value="RIBOSOMAL RNA LARGE SUBUNIT METHYLTRANSFERASE J"/>
    <property type="match status" value="1"/>
</dbReference>
<dbReference type="Proteomes" id="UP000070186">
    <property type="component" value="Unassembled WGS sequence"/>
</dbReference>
<comment type="similarity">
    <text evidence="1">Belongs to the RlmJ family.</text>
</comment>
<dbReference type="Pfam" id="PF04378">
    <property type="entry name" value="RsmJ"/>
    <property type="match status" value="1"/>
</dbReference>
<dbReference type="InterPro" id="IPR007473">
    <property type="entry name" value="RlmJ"/>
</dbReference>
<accession>A0A133XM41</accession>
<dbReference type="GO" id="GO:0005829">
    <property type="term" value="C:cytosol"/>
    <property type="evidence" value="ECO:0007669"/>
    <property type="project" value="TreeGrafter"/>
</dbReference>
<dbReference type="GO" id="GO:0036307">
    <property type="term" value="F:23S rRNA (adenine(2030)-N(6))-methyltransferase activity"/>
    <property type="evidence" value="ECO:0007669"/>
    <property type="project" value="UniProtKB-UniRule"/>
</dbReference>
<sequence length="281" mass="31234">MLSYRHAFHAGNHADVLKHLILIQIAEYMGEKPAPFWIIDTHAGAGRYALESAHASKLGEYRDGVGRLWEAKGLPPAAQNYLDFVKMLNPDGQLRHYPGSPWLASQLLRESDRLRLYELHSTDLKLLQECFKTAGRQVTVNATDGFVGLKAILPPPPRRALVLIDPSYETKSDYTNVVKGLQEALKRFATGTYALWYPMLSKLESRQLPAKLKGLGATNWLHATLEVCAPSKDGFGMNGSGMFIINPPWTLEKKLHETLPQLAKLLAQGDGAKYTLESQSA</sequence>
<proteinExistence type="inferred from homology"/>
<evidence type="ECO:0000313" key="2">
    <source>
        <dbReference type="EMBL" id="KXB31996.1"/>
    </source>
</evidence>
<comment type="subunit">
    <text evidence="1">Monomer.</text>
</comment>
<feature type="binding site" evidence="1">
    <location>
        <position position="42"/>
    </location>
    <ligand>
        <name>S-adenosyl-L-methionine</name>
        <dbReference type="ChEBI" id="CHEBI:59789"/>
    </ligand>
</feature>
<feature type="site" description="Interaction with substrate rRNA" evidence="1">
    <location>
        <position position="4"/>
    </location>
</feature>
<feature type="binding site" evidence="1">
    <location>
        <begin position="144"/>
        <end position="145"/>
    </location>
    <ligand>
        <name>S-adenosyl-L-methionine</name>
        <dbReference type="ChEBI" id="CHEBI:59789"/>
    </ligand>
</feature>
<dbReference type="RefSeq" id="WP_066880331.1">
    <property type="nucleotide sequence ID" value="NZ_LODL01000007.1"/>
</dbReference>
<feature type="binding site" evidence="1">
    <location>
        <position position="118"/>
    </location>
    <ligand>
        <name>S-adenosyl-L-methionine</name>
        <dbReference type="ChEBI" id="CHEBI:59789"/>
    </ligand>
</feature>
<keyword evidence="3" id="KW-1185">Reference proteome</keyword>
<name>A0A133XM41_9RHOO</name>
<feature type="active site" description="Proton acceptor" evidence="1">
    <location>
        <position position="165"/>
    </location>
</feature>
<dbReference type="Gene3D" id="3.40.50.150">
    <property type="entry name" value="Vaccinia Virus protein VP39"/>
    <property type="match status" value="1"/>
</dbReference>
<organism evidence="2 3">
    <name type="scientific">Dechloromonas denitrificans</name>
    <dbReference type="NCBI Taxonomy" id="281362"/>
    <lineage>
        <taxon>Bacteria</taxon>
        <taxon>Pseudomonadati</taxon>
        <taxon>Pseudomonadota</taxon>
        <taxon>Betaproteobacteria</taxon>
        <taxon>Rhodocyclales</taxon>
        <taxon>Azonexaceae</taxon>
        <taxon>Dechloromonas</taxon>
    </lineage>
</organism>
<keyword evidence="1" id="KW-0698">rRNA processing</keyword>
<evidence type="ECO:0000256" key="1">
    <source>
        <dbReference type="HAMAP-Rule" id="MF_00934"/>
    </source>
</evidence>
<gene>
    <name evidence="1" type="primary">rlmJ</name>
    <name evidence="2" type="ORF">AT959_02740</name>
</gene>
<dbReference type="SUPFAM" id="SSF53335">
    <property type="entry name" value="S-adenosyl-L-methionine-dependent methyltransferases"/>
    <property type="match status" value="1"/>
</dbReference>
<feature type="binding site" evidence="1">
    <location>
        <position position="19"/>
    </location>
    <ligand>
        <name>S-adenosyl-L-methionine</name>
        <dbReference type="ChEBI" id="CHEBI:59789"/>
    </ligand>
</feature>
<evidence type="ECO:0000313" key="3">
    <source>
        <dbReference type="Proteomes" id="UP000070186"/>
    </source>
</evidence>
<dbReference type="EC" id="2.1.1.266" evidence="1"/>
<dbReference type="GO" id="GO:0003723">
    <property type="term" value="F:RNA binding"/>
    <property type="evidence" value="ECO:0007669"/>
    <property type="project" value="UniProtKB-UniRule"/>
</dbReference>
<dbReference type="EMBL" id="LODL01000007">
    <property type="protein sequence ID" value="KXB31996.1"/>
    <property type="molecule type" value="Genomic_DNA"/>
</dbReference>
<dbReference type="AlphaFoldDB" id="A0A133XM41"/>
<reference evidence="2 3" key="1">
    <citation type="submission" date="2015-12" db="EMBL/GenBank/DDBJ databases">
        <title>Nitrous oxide reduction kinetics distinguish bacteria harboring typical versus atypical NosZ.</title>
        <authorList>
            <person name="Yoon S."/>
            <person name="Nissen S."/>
            <person name="Park D."/>
            <person name="Sanford R.A."/>
            <person name="Loeffler F.E."/>
        </authorList>
    </citation>
    <scope>NUCLEOTIDE SEQUENCE [LARGE SCALE GENOMIC DNA]</scope>
    <source>
        <strain evidence="2 3">ATCC BAA-841</strain>
    </source>
</reference>
<feature type="binding site" evidence="1">
    <location>
        <position position="165"/>
    </location>
    <ligand>
        <name>S-adenosyl-L-methionine</name>
        <dbReference type="ChEBI" id="CHEBI:59789"/>
    </ligand>
</feature>
<dbReference type="InterPro" id="IPR029063">
    <property type="entry name" value="SAM-dependent_MTases_sf"/>
</dbReference>
<keyword evidence="1" id="KW-0694">RNA-binding</keyword>
<feature type="binding site" evidence="1">
    <location>
        <position position="100"/>
    </location>
    <ligand>
        <name>S-adenosyl-L-methionine</name>
        <dbReference type="ChEBI" id="CHEBI:59789"/>
    </ligand>
</feature>
<comment type="catalytic activity">
    <reaction evidence="1">
        <text>adenosine(2030) in 23S rRNA + S-adenosyl-L-methionine = N(6)-methyladenosine(2030) in 23S rRNA + S-adenosyl-L-homocysteine + H(+)</text>
        <dbReference type="Rhea" id="RHEA:43736"/>
        <dbReference type="Rhea" id="RHEA-COMP:10668"/>
        <dbReference type="Rhea" id="RHEA-COMP:10669"/>
        <dbReference type="ChEBI" id="CHEBI:15378"/>
        <dbReference type="ChEBI" id="CHEBI:57856"/>
        <dbReference type="ChEBI" id="CHEBI:59789"/>
        <dbReference type="ChEBI" id="CHEBI:74411"/>
        <dbReference type="ChEBI" id="CHEBI:74449"/>
        <dbReference type="EC" id="2.1.1.266"/>
    </reaction>
</comment>